<dbReference type="EMBL" id="CAJVQB010092786">
    <property type="protein sequence ID" value="CAG8848608.1"/>
    <property type="molecule type" value="Genomic_DNA"/>
</dbReference>
<gene>
    <name evidence="1" type="ORF">GMARGA_LOCUS39268</name>
</gene>
<name>A0ABN7X5S7_GIGMA</name>
<feature type="non-terminal residue" evidence="1">
    <location>
        <position position="1"/>
    </location>
</feature>
<organism evidence="1 2">
    <name type="scientific">Gigaspora margarita</name>
    <dbReference type="NCBI Taxonomy" id="4874"/>
    <lineage>
        <taxon>Eukaryota</taxon>
        <taxon>Fungi</taxon>
        <taxon>Fungi incertae sedis</taxon>
        <taxon>Mucoromycota</taxon>
        <taxon>Glomeromycotina</taxon>
        <taxon>Glomeromycetes</taxon>
        <taxon>Diversisporales</taxon>
        <taxon>Gigasporaceae</taxon>
        <taxon>Gigaspora</taxon>
    </lineage>
</organism>
<sequence>AMELAHHISNAYATNYYFLDLTMFGQPFLQDDTSSKKNIQSVGSEHYTLFTEKEAQLYE</sequence>
<reference evidence="1 2" key="1">
    <citation type="submission" date="2021-06" db="EMBL/GenBank/DDBJ databases">
        <authorList>
            <person name="Kallberg Y."/>
            <person name="Tangrot J."/>
            <person name="Rosling A."/>
        </authorList>
    </citation>
    <scope>NUCLEOTIDE SEQUENCE [LARGE SCALE GENOMIC DNA]</scope>
    <source>
        <strain evidence="1 2">120-4 pot B 10/14</strain>
    </source>
</reference>
<comment type="caution">
    <text evidence="1">The sequence shown here is derived from an EMBL/GenBank/DDBJ whole genome shotgun (WGS) entry which is preliminary data.</text>
</comment>
<keyword evidence="2" id="KW-1185">Reference proteome</keyword>
<protein>
    <submittedName>
        <fullName evidence="1">22344_t:CDS:1</fullName>
    </submittedName>
</protein>
<evidence type="ECO:0000313" key="1">
    <source>
        <dbReference type="EMBL" id="CAG8848608.1"/>
    </source>
</evidence>
<proteinExistence type="predicted"/>
<evidence type="ECO:0000313" key="2">
    <source>
        <dbReference type="Proteomes" id="UP000789901"/>
    </source>
</evidence>
<dbReference type="Proteomes" id="UP000789901">
    <property type="component" value="Unassembled WGS sequence"/>
</dbReference>
<accession>A0ABN7X5S7</accession>